<dbReference type="FunFam" id="3.40.50.150:FF:000092">
    <property type="entry name" value="Leucine carboxyl methyltransferase 1"/>
    <property type="match status" value="1"/>
</dbReference>
<gene>
    <name evidence="9" type="primary">LCMT1</name>
    <name evidence="9" type="ORF">GWK47_034722</name>
</gene>
<evidence type="ECO:0000313" key="9">
    <source>
        <dbReference type="EMBL" id="KAG0727413.1"/>
    </source>
</evidence>
<evidence type="ECO:0000256" key="3">
    <source>
        <dbReference type="ARBA" id="ARBA00010703"/>
    </source>
</evidence>
<feature type="binding site" evidence="8">
    <location>
        <begin position="159"/>
        <end position="160"/>
    </location>
    <ligand>
        <name>S-adenosyl-L-methionine</name>
        <dbReference type="ChEBI" id="CHEBI:59789"/>
    </ligand>
</feature>
<organism evidence="9 10">
    <name type="scientific">Chionoecetes opilio</name>
    <name type="common">Atlantic snow crab</name>
    <name type="synonym">Cancer opilio</name>
    <dbReference type="NCBI Taxonomy" id="41210"/>
    <lineage>
        <taxon>Eukaryota</taxon>
        <taxon>Metazoa</taxon>
        <taxon>Ecdysozoa</taxon>
        <taxon>Arthropoda</taxon>
        <taxon>Crustacea</taxon>
        <taxon>Multicrustacea</taxon>
        <taxon>Malacostraca</taxon>
        <taxon>Eumalacostraca</taxon>
        <taxon>Eucarida</taxon>
        <taxon>Decapoda</taxon>
        <taxon>Pleocyemata</taxon>
        <taxon>Brachyura</taxon>
        <taxon>Eubrachyura</taxon>
        <taxon>Majoidea</taxon>
        <taxon>Majidae</taxon>
        <taxon>Chionoecetes</taxon>
    </lineage>
</organism>
<feature type="binding site" evidence="8">
    <location>
        <position position="88"/>
    </location>
    <ligand>
        <name>S-adenosyl-L-methionine</name>
        <dbReference type="ChEBI" id="CHEBI:59789"/>
    </ligand>
</feature>
<dbReference type="PANTHER" id="PTHR13600:SF33">
    <property type="entry name" value="LEUCINE CARBOXYL METHYLTRANSFERASE 1"/>
    <property type="match status" value="1"/>
</dbReference>
<reference evidence="9" key="1">
    <citation type="submission" date="2020-07" db="EMBL/GenBank/DDBJ databases">
        <title>The High-quality genome of the commercially important snow crab, Chionoecetes opilio.</title>
        <authorList>
            <person name="Jeong J.-H."/>
            <person name="Ryu S."/>
        </authorList>
    </citation>
    <scope>NUCLEOTIDE SEQUENCE</scope>
    <source>
        <strain evidence="9">MADBK_172401_WGS</strain>
        <tissue evidence="9">Digestive gland</tissue>
    </source>
</reference>
<dbReference type="EMBL" id="JACEEZ010003422">
    <property type="protein sequence ID" value="KAG0727413.1"/>
    <property type="molecule type" value="Genomic_DNA"/>
</dbReference>
<comment type="catalytic activity">
    <reaction evidence="1 7">
        <text>[phosphatase 2A protein]-C-terminal L-leucine + S-adenosyl-L-methionine = [phosphatase 2A protein]-C-terminal L-leucine methyl ester + S-adenosyl-L-homocysteine</text>
        <dbReference type="Rhea" id="RHEA:48544"/>
        <dbReference type="Rhea" id="RHEA-COMP:12134"/>
        <dbReference type="Rhea" id="RHEA-COMP:12135"/>
        <dbReference type="ChEBI" id="CHEBI:57856"/>
        <dbReference type="ChEBI" id="CHEBI:59789"/>
        <dbReference type="ChEBI" id="CHEBI:90516"/>
        <dbReference type="ChEBI" id="CHEBI:90517"/>
        <dbReference type="EC" id="2.1.1.233"/>
    </reaction>
</comment>
<sequence length="319" mass="36484">MLQRRDIDSVGSDEAVIATNDDASSCKRCAVALGYWSDRYINYFIRSTTDRKAPEINRGYFARAVAIKILVDKFIEVTNGNCQIVNIGAGFDTLYWRLGEEGKTVKGFVEFDFPGVTSRKCLYIQRTKQLLQAVSDEDYDVKLNRNNLHGHTYKLTGVDLRNLTDVEAKVKESDLQYSLPTLFLAECVLVYISIQKSSQLLKWIAEKFKSALFINYEMVNLGDRFGEVMLSNLRTRGCDLVGSEACQSTETQRRRFLDYGWVGADSCDMMGVWARLPPEEIARVTQIELLDEQELLSQLFTHYAITTAWTDHRWSEVQL</sequence>
<evidence type="ECO:0000256" key="5">
    <source>
        <dbReference type="ARBA" id="ARBA00022679"/>
    </source>
</evidence>
<evidence type="ECO:0000256" key="2">
    <source>
        <dbReference type="ARBA" id="ARBA00003455"/>
    </source>
</evidence>
<name>A0A8J5CNZ6_CHIOP</name>
<keyword evidence="4 7" id="KW-0489">Methyltransferase</keyword>
<evidence type="ECO:0000256" key="6">
    <source>
        <dbReference type="ARBA" id="ARBA00022691"/>
    </source>
</evidence>
<comment type="similarity">
    <text evidence="3 7">Belongs to the methyltransferase superfamily. LCMT family.</text>
</comment>
<dbReference type="GO" id="GO:0032259">
    <property type="term" value="P:methylation"/>
    <property type="evidence" value="ECO:0007669"/>
    <property type="project" value="UniProtKB-KW"/>
</dbReference>
<protein>
    <recommendedName>
        <fullName evidence="7">Leucine carboxyl methyltransferase 1</fullName>
        <ecNumber evidence="7">2.1.1.233</ecNumber>
    </recommendedName>
</protein>
<keyword evidence="5 7" id="KW-0808">Transferase</keyword>
<keyword evidence="6 7" id="KW-0949">S-adenosyl-L-methionine</keyword>
<dbReference type="GO" id="GO:0009966">
    <property type="term" value="P:regulation of signal transduction"/>
    <property type="evidence" value="ECO:0007669"/>
    <property type="project" value="UniProtKB-ARBA"/>
</dbReference>
<dbReference type="PIRSF" id="PIRSF016305">
    <property type="entry name" value="LCM_mtfrase"/>
    <property type="match status" value="1"/>
</dbReference>
<evidence type="ECO:0000313" key="10">
    <source>
        <dbReference type="Proteomes" id="UP000770661"/>
    </source>
</evidence>
<evidence type="ECO:0000256" key="8">
    <source>
        <dbReference type="PIRSR" id="PIRSR016305-1"/>
    </source>
</evidence>
<dbReference type="SUPFAM" id="SSF53335">
    <property type="entry name" value="S-adenosyl-L-methionine-dependent methyltransferases"/>
    <property type="match status" value="1"/>
</dbReference>
<dbReference type="AlphaFoldDB" id="A0A8J5CNZ6"/>
<dbReference type="PANTHER" id="PTHR13600">
    <property type="entry name" value="LEUCINE CARBOXYL METHYLTRANSFERASE"/>
    <property type="match status" value="1"/>
</dbReference>
<comment type="function">
    <text evidence="2 7">Methylates the carboxyl group of the C-terminal leucine residue of protein phosphatase 2A catalytic subunits to form alpha-leucine ester residues.</text>
</comment>
<dbReference type="Gene3D" id="3.40.50.150">
    <property type="entry name" value="Vaccinia Virus protein VP39"/>
    <property type="match status" value="1"/>
</dbReference>
<feature type="binding site" evidence="8">
    <location>
        <position position="186"/>
    </location>
    <ligand>
        <name>S-adenosyl-L-methionine</name>
        <dbReference type="ChEBI" id="CHEBI:59789"/>
    </ligand>
</feature>
<dbReference type="Pfam" id="PF04072">
    <property type="entry name" value="LCM"/>
    <property type="match status" value="1"/>
</dbReference>
<feature type="binding site" evidence="8">
    <location>
        <position position="63"/>
    </location>
    <ligand>
        <name>S-adenosyl-L-methionine</name>
        <dbReference type="ChEBI" id="CHEBI:59789"/>
    </ligand>
</feature>
<dbReference type="Proteomes" id="UP000770661">
    <property type="component" value="Unassembled WGS sequence"/>
</dbReference>
<dbReference type="GO" id="GO:0005829">
    <property type="term" value="C:cytosol"/>
    <property type="evidence" value="ECO:0007669"/>
    <property type="project" value="TreeGrafter"/>
</dbReference>
<accession>A0A8J5CNZ6</accession>
<keyword evidence="10" id="KW-1185">Reference proteome</keyword>
<dbReference type="GO" id="GO:0018423">
    <property type="term" value="F:protein C-terminal leucine carboxyl O-methyltransferase activity"/>
    <property type="evidence" value="ECO:0007669"/>
    <property type="project" value="UniProtKB-EC"/>
</dbReference>
<dbReference type="OrthoDB" id="203237at2759"/>
<evidence type="ECO:0000256" key="1">
    <source>
        <dbReference type="ARBA" id="ARBA00000724"/>
    </source>
</evidence>
<dbReference type="InterPro" id="IPR007213">
    <property type="entry name" value="Ppm1/Ppm2/Tcmp"/>
</dbReference>
<proteinExistence type="inferred from homology"/>
<dbReference type="EC" id="2.1.1.233" evidence="7"/>
<dbReference type="InterPro" id="IPR016651">
    <property type="entry name" value="LCMT1"/>
</dbReference>
<evidence type="ECO:0000256" key="4">
    <source>
        <dbReference type="ARBA" id="ARBA00022603"/>
    </source>
</evidence>
<comment type="caution">
    <text evidence="9">The sequence shown here is derived from an EMBL/GenBank/DDBJ whole genome shotgun (WGS) entry which is preliminary data.</text>
</comment>
<dbReference type="InterPro" id="IPR029063">
    <property type="entry name" value="SAM-dependent_MTases_sf"/>
</dbReference>
<evidence type="ECO:0000256" key="7">
    <source>
        <dbReference type="PIRNR" id="PIRNR016305"/>
    </source>
</evidence>